<evidence type="ECO:0008006" key="3">
    <source>
        <dbReference type="Google" id="ProtNLM"/>
    </source>
</evidence>
<sequence>MIETDKILISENPQDVYTLELKDGQPFNGYEVTKEKLIGEFPFVNYYEDGELKAKYAVDFIAKDQYQAPIEYTLKTTYKEGTVATGNVYRQTENGFLLTDQYSDYQKTGLLVDIFDMHYFNRISFKIDNNHLVIKAFDSKDEVKIYKKEGWAVADYYVNGKLMQQSEPMLLRVSEGTPHSSSIFYYDSDNLLRQYNMLPNLGRTPCSDHKLLSQFYAQFSFEYAGQIGDLLYQIDHYFTTATVDTEEPIEAIFEHLAIPYTQETILGYVSFDEASRPHTAVLFRNMKQEKYQQFTTINSPITDTDTVVQLLQVMKQDITPQ</sequence>
<evidence type="ECO:0000313" key="1">
    <source>
        <dbReference type="EMBL" id="MBL1411473.1"/>
    </source>
</evidence>
<comment type="caution">
    <text evidence="1">The sequence shown here is derived from an EMBL/GenBank/DDBJ whole genome shotgun (WGS) entry which is preliminary data.</text>
</comment>
<gene>
    <name evidence="1" type="ORF">JKG61_22130</name>
</gene>
<accession>A0ABS1R9X3</accession>
<reference evidence="1 2" key="1">
    <citation type="submission" date="2021-01" db="EMBL/GenBank/DDBJ databases">
        <title>C459-1 draft genome sequence.</title>
        <authorList>
            <person name="Zhang X.-F."/>
        </authorList>
    </citation>
    <scope>NUCLEOTIDE SEQUENCE [LARGE SCALE GENOMIC DNA]</scope>
    <source>
        <strain evidence="2">C459-1</strain>
    </source>
</reference>
<evidence type="ECO:0000313" key="2">
    <source>
        <dbReference type="Proteomes" id="UP000625283"/>
    </source>
</evidence>
<organism evidence="1 2">
    <name type="scientific">Sphingobacterium faecale</name>
    <dbReference type="NCBI Taxonomy" id="2803775"/>
    <lineage>
        <taxon>Bacteria</taxon>
        <taxon>Pseudomonadati</taxon>
        <taxon>Bacteroidota</taxon>
        <taxon>Sphingobacteriia</taxon>
        <taxon>Sphingobacteriales</taxon>
        <taxon>Sphingobacteriaceae</taxon>
        <taxon>Sphingobacterium</taxon>
    </lineage>
</organism>
<dbReference type="RefSeq" id="WP_202105186.1">
    <property type="nucleotide sequence ID" value="NZ_JAERTY010000017.1"/>
</dbReference>
<name>A0ABS1R9X3_9SPHI</name>
<keyword evidence="2" id="KW-1185">Reference proteome</keyword>
<proteinExistence type="predicted"/>
<dbReference type="EMBL" id="JAERTY010000017">
    <property type="protein sequence ID" value="MBL1411473.1"/>
    <property type="molecule type" value="Genomic_DNA"/>
</dbReference>
<dbReference type="Proteomes" id="UP000625283">
    <property type="component" value="Unassembled WGS sequence"/>
</dbReference>
<protein>
    <recommendedName>
        <fullName evidence="3">MORN repeat protein</fullName>
    </recommendedName>
</protein>